<dbReference type="Pfam" id="PF00528">
    <property type="entry name" value="BPD_transp_1"/>
    <property type="match status" value="1"/>
</dbReference>
<dbReference type="GO" id="GO:0006865">
    <property type="term" value="P:amino acid transport"/>
    <property type="evidence" value="ECO:0007669"/>
    <property type="project" value="UniProtKB-KW"/>
</dbReference>
<feature type="transmembrane region" description="Helical" evidence="8">
    <location>
        <begin position="20"/>
        <end position="43"/>
    </location>
</feature>
<keyword evidence="11" id="KW-1185">Reference proteome</keyword>
<evidence type="ECO:0000256" key="7">
    <source>
        <dbReference type="ARBA" id="ARBA00023136"/>
    </source>
</evidence>
<dbReference type="InterPro" id="IPR043429">
    <property type="entry name" value="ArtM/GltK/GlnP/TcyL/YhdX-like"/>
</dbReference>
<comment type="similarity">
    <text evidence="8">Belongs to the binding-protein-dependent transport system permease family.</text>
</comment>
<evidence type="ECO:0000256" key="1">
    <source>
        <dbReference type="ARBA" id="ARBA00004651"/>
    </source>
</evidence>
<evidence type="ECO:0000256" key="6">
    <source>
        <dbReference type="ARBA" id="ARBA00022989"/>
    </source>
</evidence>
<dbReference type="CDD" id="cd06261">
    <property type="entry name" value="TM_PBP2"/>
    <property type="match status" value="1"/>
</dbReference>
<dbReference type="GO" id="GO:0043190">
    <property type="term" value="C:ATP-binding cassette (ABC) transporter complex"/>
    <property type="evidence" value="ECO:0007669"/>
    <property type="project" value="InterPro"/>
</dbReference>
<dbReference type="PANTHER" id="PTHR30614">
    <property type="entry name" value="MEMBRANE COMPONENT OF AMINO ACID ABC TRANSPORTER"/>
    <property type="match status" value="1"/>
</dbReference>
<dbReference type="SUPFAM" id="SSF161098">
    <property type="entry name" value="MetI-like"/>
    <property type="match status" value="1"/>
</dbReference>
<dbReference type="FunFam" id="1.10.3720.10:FF:000033">
    <property type="entry name" value="Polar amino acid ABC transporter permease"/>
    <property type="match status" value="1"/>
</dbReference>
<dbReference type="InterPro" id="IPR000515">
    <property type="entry name" value="MetI-like"/>
</dbReference>
<keyword evidence="6 8" id="KW-1133">Transmembrane helix</keyword>
<dbReference type="Gene3D" id="1.10.3720.10">
    <property type="entry name" value="MetI-like"/>
    <property type="match status" value="1"/>
</dbReference>
<reference evidence="10 11" key="1">
    <citation type="submission" date="2014-08" db="EMBL/GenBank/DDBJ databases">
        <title>Comparative genomics of the Paenibacillus odorifer group.</title>
        <authorList>
            <person name="den Bakker H.C."/>
            <person name="Tsai Y.-C."/>
            <person name="Martin N."/>
            <person name="Korlach J."/>
            <person name="Wiedmann M."/>
        </authorList>
    </citation>
    <scope>NUCLEOTIDE SEQUENCE [LARGE SCALE GENOMIC DNA]</scope>
    <source>
        <strain evidence="10 11">DSM 14472</strain>
    </source>
</reference>
<feature type="transmembrane region" description="Helical" evidence="8">
    <location>
        <begin position="188"/>
        <end position="207"/>
    </location>
</feature>
<evidence type="ECO:0000256" key="5">
    <source>
        <dbReference type="ARBA" id="ARBA00022970"/>
    </source>
</evidence>
<name>A0A089LTP5_9BACL</name>
<dbReference type="EMBL" id="CP009286">
    <property type="protein sequence ID" value="AIQ63485.1"/>
    <property type="molecule type" value="Genomic_DNA"/>
</dbReference>
<comment type="subcellular location">
    <subcellularLocation>
        <location evidence="1 8">Cell membrane</location>
        <topology evidence="1 8">Multi-pass membrane protein</topology>
    </subcellularLocation>
</comment>
<evidence type="ECO:0000256" key="2">
    <source>
        <dbReference type="ARBA" id="ARBA00022448"/>
    </source>
</evidence>
<evidence type="ECO:0000256" key="3">
    <source>
        <dbReference type="ARBA" id="ARBA00022475"/>
    </source>
</evidence>
<dbReference type="AlphaFoldDB" id="A0A089LTP5"/>
<evidence type="ECO:0000256" key="8">
    <source>
        <dbReference type="RuleBase" id="RU363032"/>
    </source>
</evidence>
<dbReference type="InterPro" id="IPR035906">
    <property type="entry name" value="MetI-like_sf"/>
</dbReference>
<evidence type="ECO:0000259" key="9">
    <source>
        <dbReference type="PROSITE" id="PS50928"/>
    </source>
</evidence>
<dbReference type="InterPro" id="IPR010065">
    <property type="entry name" value="AA_ABC_transptr_permease_3TM"/>
</dbReference>
<dbReference type="OrthoDB" id="9805999at2"/>
<keyword evidence="7 8" id="KW-0472">Membrane</keyword>
<organism evidence="10 11">
    <name type="scientific">Paenibacillus stellifer</name>
    <dbReference type="NCBI Taxonomy" id="169760"/>
    <lineage>
        <taxon>Bacteria</taxon>
        <taxon>Bacillati</taxon>
        <taxon>Bacillota</taxon>
        <taxon>Bacilli</taxon>
        <taxon>Bacillales</taxon>
        <taxon>Paenibacillaceae</taxon>
        <taxon>Paenibacillus</taxon>
    </lineage>
</organism>
<keyword evidence="4 8" id="KW-0812">Transmembrane</keyword>
<dbReference type="STRING" id="169760.PSTEL_10750"/>
<dbReference type="PROSITE" id="PS50928">
    <property type="entry name" value="ABC_TM1"/>
    <property type="match status" value="1"/>
</dbReference>
<protein>
    <submittedName>
        <fullName evidence="10">ABC transporter permease</fullName>
    </submittedName>
</protein>
<evidence type="ECO:0000313" key="11">
    <source>
        <dbReference type="Proteomes" id="UP000029507"/>
    </source>
</evidence>
<sequence>MQLDYSAILPFWSVFLEGAWMTVKFSLISLILGMILGIAGGICKTSGIKTLQVVAGLYTWIFRGTPLLVQLFIIYFGLAQVGLKFEPLEAGIIGMALNTGAYITEIIRSGIQAVDKGQTEASVSLGMSKPVMMLRVIGPQAIKIAIPPLVNQFIMTIKNSSMVSTITITELFRTGEMVITTTFRPLETYTVIGAIYLVMTSILMLAARKLEKGLTAHDRA</sequence>
<proteinExistence type="inferred from homology"/>
<feature type="domain" description="ABC transmembrane type-1" evidence="9">
    <location>
        <begin position="19"/>
        <end position="207"/>
    </location>
</feature>
<feature type="transmembrane region" description="Helical" evidence="8">
    <location>
        <begin position="55"/>
        <end position="78"/>
    </location>
</feature>
<evidence type="ECO:0000313" key="10">
    <source>
        <dbReference type="EMBL" id="AIQ63485.1"/>
    </source>
</evidence>
<dbReference type="KEGG" id="pste:PSTEL_10750"/>
<dbReference type="PANTHER" id="PTHR30614:SF0">
    <property type="entry name" value="L-CYSTINE TRANSPORT SYSTEM PERMEASE PROTEIN TCYL"/>
    <property type="match status" value="1"/>
</dbReference>
<dbReference type="GO" id="GO:0022857">
    <property type="term" value="F:transmembrane transporter activity"/>
    <property type="evidence" value="ECO:0007669"/>
    <property type="project" value="InterPro"/>
</dbReference>
<gene>
    <name evidence="10" type="ORF">PSTEL_10750</name>
</gene>
<evidence type="ECO:0000256" key="4">
    <source>
        <dbReference type="ARBA" id="ARBA00022692"/>
    </source>
</evidence>
<dbReference type="Proteomes" id="UP000029507">
    <property type="component" value="Chromosome"/>
</dbReference>
<keyword evidence="3" id="KW-1003">Cell membrane</keyword>
<keyword evidence="5" id="KW-0029">Amino-acid transport</keyword>
<keyword evidence="2 8" id="KW-0813">Transport</keyword>
<dbReference type="RefSeq" id="WP_038695050.1">
    <property type="nucleotide sequence ID" value="NZ_CP009286.1"/>
</dbReference>
<dbReference type="NCBIfam" id="TIGR01726">
    <property type="entry name" value="HEQRo_perm_3TM"/>
    <property type="match status" value="1"/>
</dbReference>
<accession>A0A089LTP5</accession>
<dbReference type="HOGENOM" id="CLU_019602_1_1_9"/>